<dbReference type="STRING" id="655863.F0XBU9"/>
<reference evidence="2 3" key="1">
    <citation type="journal article" date="2011" name="Proc. Natl. Acad. Sci. U.S.A.">
        <title>Genome and transcriptome analyses of the mountain pine beetle-fungal symbiont Grosmannia clavigera, a lodgepole pine pathogen.</title>
        <authorList>
            <person name="DiGuistini S."/>
            <person name="Wang Y."/>
            <person name="Liao N.Y."/>
            <person name="Taylor G."/>
            <person name="Tanguay P."/>
            <person name="Feau N."/>
            <person name="Henrissat B."/>
            <person name="Chan S.K."/>
            <person name="Hesse-Orce U."/>
            <person name="Alamouti S.M."/>
            <person name="Tsui C.K.M."/>
            <person name="Docking R.T."/>
            <person name="Levasseur A."/>
            <person name="Haridas S."/>
            <person name="Robertson G."/>
            <person name="Birol I."/>
            <person name="Holt R.A."/>
            <person name="Marra M.A."/>
            <person name="Hamelin R.C."/>
            <person name="Hirst M."/>
            <person name="Jones S.J.M."/>
            <person name="Bohlmann J."/>
            <person name="Breuil C."/>
        </authorList>
    </citation>
    <scope>NUCLEOTIDE SEQUENCE [LARGE SCALE GENOMIC DNA]</scope>
    <source>
        <strain evidence="3">kw1407 / UAMH 11150</strain>
    </source>
</reference>
<organism evidence="3">
    <name type="scientific">Grosmannia clavigera (strain kw1407 / UAMH 11150)</name>
    <name type="common">Blue stain fungus</name>
    <name type="synonym">Graphiocladiella clavigera</name>
    <dbReference type="NCBI Taxonomy" id="655863"/>
    <lineage>
        <taxon>Eukaryota</taxon>
        <taxon>Fungi</taxon>
        <taxon>Dikarya</taxon>
        <taxon>Ascomycota</taxon>
        <taxon>Pezizomycotina</taxon>
        <taxon>Sordariomycetes</taxon>
        <taxon>Sordariomycetidae</taxon>
        <taxon>Ophiostomatales</taxon>
        <taxon>Ophiostomataceae</taxon>
        <taxon>Leptographium</taxon>
    </lineage>
</organism>
<feature type="compositionally biased region" description="Polar residues" evidence="1">
    <location>
        <begin position="86"/>
        <end position="97"/>
    </location>
</feature>
<dbReference type="OrthoDB" id="654211at2759"/>
<dbReference type="Proteomes" id="UP000007796">
    <property type="component" value="Unassembled WGS sequence"/>
</dbReference>
<dbReference type="eggNOG" id="ENOG502SEC6">
    <property type="taxonomic scope" value="Eukaryota"/>
</dbReference>
<gene>
    <name evidence="2" type="ORF">CMQ_5167</name>
</gene>
<protein>
    <recommendedName>
        <fullName evidence="4">C2H2-type domain-containing protein</fullName>
    </recommendedName>
</protein>
<dbReference type="RefSeq" id="XP_014174387.1">
    <property type="nucleotide sequence ID" value="XM_014318912.1"/>
</dbReference>
<feature type="region of interest" description="Disordered" evidence="1">
    <location>
        <begin position="131"/>
        <end position="231"/>
    </location>
</feature>
<proteinExistence type="predicted"/>
<feature type="compositionally biased region" description="Basic residues" evidence="1">
    <location>
        <begin position="511"/>
        <end position="520"/>
    </location>
</feature>
<keyword evidence="3" id="KW-1185">Reference proteome</keyword>
<dbReference type="GeneID" id="25978459"/>
<feature type="region of interest" description="Disordered" evidence="1">
    <location>
        <begin position="1"/>
        <end position="30"/>
    </location>
</feature>
<feature type="compositionally biased region" description="Low complexity" evidence="1">
    <location>
        <begin position="206"/>
        <end position="229"/>
    </location>
</feature>
<dbReference type="HOGENOM" id="CLU_495270_0_0_1"/>
<sequence>MATETPSEPRGLTTSGLPPDSLAAARQHIQSLPAHEREALLRALLEQYELQAQPDTAPGPLTLRKELVVRQVPAAVAPPTPPPEICTNTSRSSIDTRASSPLPAASLYSQSPTLVASPQTDESSSPFFSHLRVKSFSQPRRSLSRPESKPRQRSDRHRRTLSLPSEDMPNPTICESGSFLPPPPYTVDDEDSPLADLSAPNPTTETAASAVSDPAASSTTNPSASTARPNTAAASSTRAYWCTSCTRKYQRREDWTHHDEACCRRRRHRAKQAQTQQQQRAWACGFCAAFLGSIDRYHDHVALHFENGKTPAHWHYAHVIYGLLHQPGVHEAWKRLWNVRMAALPARMRTKVYWPPETEARDAQGSRPTLQDSLELFDLAHQSAEVLATRADALAVFVTVPIDEPEPSSTASTSTAAAASSHDNSLTIPGLTLRKSSKGTGAKQPSRKTVAANDPLQNTVRSGRTGLPPAINPLALSPINFARSLSARHTSTYSDGGSGAGLGIGLTPPPTRRRPHHHLHAYSLAEEANFPPTIGEETENLSSDLSSAFP</sequence>
<feature type="compositionally biased region" description="Basic and acidic residues" evidence="1">
    <location>
        <begin position="144"/>
        <end position="153"/>
    </location>
</feature>
<name>F0XBU9_GROCL</name>
<feature type="region of interest" description="Disordered" evidence="1">
    <location>
        <begin position="490"/>
        <end position="550"/>
    </location>
</feature>
<dbReference type="EMBL" id="GL629756">
    <property type="protein sequence ID" value="EFX04905.1"/>
    <property type="molecule type" value="Genomic_DNA"/>
</dbReference>
<dbReference type="InParanoid" id="F0XBU9"/>
<evidence type="ECO:0008006" key="4">
    <source>
        <dbReference type="Google" id="ProtNLM"/>
    </source>
</evidence>
<feature type="region of interest" description="Disordered" evidence="1">
    <location>
        <begin position="404"/>
        <end position="469"/>
    </location>
</feature>
<feature type="compositionally biased region" description="Polar residues" evidence="1">
    <location>
        <begin position="540"/>
        <end position="550"/>
    </location>
</feature>
<feature type="compositionally biased region" description="Polar residues" evidence="1">
    <location>
        <begin position="1"/>
        <end position="16"/>
    </location>
</feature>
<dbReference type="AlphaFoldDB" id="F0XBU9"/>
<evidence type="ECO:0000313" key="2">
    <source>
        <dbReference type="EMBL" id="EFX04905.1"/>
    </source>
</evidence>
<feature type="compositionally biased region" description="Low complexity" evidence="1">
    <location>
        <begin position="408"/>
        <end position="421"/>
    </location>
</feature>
<evidence type="ECO:0000256" key="1">
    <source>
        <dbReference type="SAM" id="MobiDB-lite"/>
    </source>
</evidence>
<accession>F0XBU9</accession>
<feature type="region of interest" description="Disordered" evidence="1">
    <location>
        <begin position="74"/>
        <end position="105"/>
    </location>
</feature>
<evidence type="ECO:0000313" key="3">
    <source>
        <dbReference type="Proteomes" id="UP000007796"/>
    </source>
</evidence>